<evidence type="ECO:0000313" key="3">
    <source>
        <dbReference type="EMBL" id="XBS19797.1"/>
    </source>
</evidence>
<dbReference type="Proteomes" id="UP001225378">
    <property type="component" value="Chromosome"/>
</dbReference>
<dbReference type="GO" id="GO:0008643">
    <property type="term" value="P:carbohydrate transport"/>
    <property type="evidence" value="ECO:0007669"/>
    <property type="project" value="InterPro"/>
</dbReference>
<dbReference type="GO" id="GO:0015288">
    <property type="term" value="F:porin activity"/>
    <property type="evidence" value="ECO:0007669"/>
    <property type="project" value="InterPro"/>
</dbReference>
<name>A0AAU7NS44_9GAMM</name>
<dbReference type="RefSeq" id="WP_305907455.1">
    <property type="nucleotide sequence ID" value="NZ_CP157743.1"/>
</dbReference>
<dbReference type="PANTHER" id="PTHR37944">
    <property type="entry name" value="PORIN B"/>
    <property type="match status" value="1"/>
</dbReference>
<organism evidence="3 4">
    <name type="scientific">Methylomarinum roseum</name>
    <dbReference type="NCBI Taxonomy" id="3067653"/>
    <lineage>
        <taxon>Bacteria</taxon>
        <taxon>Pseudomonadati</taxon>
        <taxon>Pseudomonadota</taxon>
        <taxon>Gammaproteobacteria</taxon>
        <taxon>Methylococcales</taxon>
        <taxon>Methylococcaceae</taxon>
        <taxon>Methylomarinum</taxon>
    </lineage>
</organism>
<comment type="similarity">
    <text evidence="1 2">Belongs to the OprB family.</text>
</comment>
<dbReference type="InterPro" id="IPR052932">
    <property type="entry name" value="OprB_Porin"/>
</dbReference>
<accession>A0AAU7NS44</accession>
<evidence type="ECO:0000256" key="1">
    <source>
        <dbReference type="ARBA" id="ARBA00008769"/>
    </source>
</evidence>
<dbReference type="EMBL" id="CP157743">
    <property type="protein sequence ID" value="XBS19797.1"/>
    <property type="molecule type" value="Genomic_DNA"/>
</dbReference>
<dbReference type="PANTHER" id="PTHR37944:SF1">
    <property type="entry name" value="PORIN B"/>
    <property type="match status" value="1"/>
</dbReference>
<dbReference type="InterPro" id="IPR007049">
    <property type="entry name" value="Carb-sel_porin_OprB"/>
</dbReference>
<evidence type="ECO:0000256" key="2">
    <source>
        <dbReference type="RuleBase" id="RU363072"/>
    </source>
</evidence>
<protein>
    <submittedName>
        <fullName evidence="3">Carbohydrate porin</fullName>
    </submittedName>
</protein>
<dbReference type="GO" id="GO:0016020">
    <property type="term" value="C:membrane"/>
    <property type="evidence" value="ECO:0007669"/>
    <property type="project" value="InterPro"/>
</dbReference>
<evidence type="ECO:0000313" key="4">
    <source>
        <dbReference type="Proteomes" id="UP001225378"/>
    </source>
</evidence>
<sequence>MWDFREQCVNFSIRSDDGVTILTEYGWTPKIFGRPARVYAGVINSFFEYDDFDGAGTTDHFLCFYGHADVEVAEGLRLFGVLTYSQDEVAKTPIQANIGANYKGLIPSRPDDRTIAFITYGQLSEEYGRSIGKDTDFEMVFELGHRIQIIPSFFIQPSVQYILQPGGTGDIDDAVVFGAWIGFSF</sequence>
<dbReference type="InterPro" id="IPR038673">
    <property type="entry name" value="OprB_sf"/>
</dbReference>
<gene>
    <name evidence="3" type="ORF">Q9L42_015740</name>
</gene>
<proteinExistence type="inferred from homology"/>
<dbReference type="Gene3D" id="2.40.160.180">
    <property type="entry name" value="Carbohydrate-selective porin OprB"/>
    <property type="match status" value="1"/>
</dbReference>
<keyword evidence="4" id="KW-1185">Reference proteome</keyword>
<dbReference type="KEGG" id="mech:Q9L42_015740"/>
<dbReference type="Pfam" id="PF04966">
    <property type="entry name" value="OprB"/>
    <property type="match status" value="1"/>
</dbReference>
<dbReference type="AlphaFoldDB" id="A0AAU7NS44"/>
<reference evidence="3 4" key="1">
    <citation type="journal article" date="2024" name="Microbiology">
        <title>Methylomarinum rosea sp. nov., a novel halophilic methanotrophic bacterium from the hypersaline Lake Elton.</title>
        <authorList>
            <person name="Suleimanov R.Z."/>
            <person name="Oshkin I.Y."/>
            <person name="Danilova O.V."/>
            <person name="Suzina N.E."/>
            <person name="Dedysh S.N."/>
        </authorList>
    </citation>
    <scope>NUCLEOTIDE SEQUENCE [LARGE SCALE GENOMIC DNA]</scope>
    <source>
        <strain evidence="3 4">Ch1-1</strain>
    </source>
</reference>